<dbReference type="Pfam" id="PF13456">
    <property type="entry name" value="RVT_3"/>
    <property type="match status" value="1"/>
</dbReference>
<sequence>GLQITWEAEIRKVVLQTDSSTTLKLIETATPHHSHYTSVTEIRRWLRRDWQVQIHHVFREANVVADHLANSGHALPVGLHRVIAPDSTLAYWLYHDCIGVQTPRSIPV</sequence>
<dbReference type="InterPro" id="IPR044730">
    <property type="entry name" value="RNase_H-like_dom_plant"/>
</dbReference>
<protein>
    <recommendedName>
        <fullName evidence="1">RNase H type-1 domain-containing protein</fullName>
    </recommendedName>
</protein>
<evidence type="ECO:0000313" key="3">
    <source>
        <dbReference type="Proteomes" id="UP001154282"/>
    </source>
</evidence>
<evidence type="ECO:0000259" key="1">
    <source>
        <dbReference type="Pfam" id="PF13456"/>
    </source>
</evidence>
<dbReference type="SUPFAM" id="SSF53098">
    <property type="entry name" value="Ribonuclease H-like"/>
    <property type="match status" value="1"/>
</dbReference>
<dbReference type="InterPro" id="IPR036397">
    <property type="entry name" value="RNaseH_sf"/>
</dbReference>
<feature type="non-terminal residue" evidence="2">
    <location>
        <position position="1"/>
    </location>
</feature>
<name>A0AAV0LJQ1_9ROSI</name>
<dbReference type="AlphaFoldDB" id="A0AAV0LJQ1"/>
<dbReference type="Gene3D" id="3.30.420.10">
    <property type="entry name" value="Ribonuclease H-like superfamily/Ribonuclease H"/>
    <property type="match status" value="1"/>
</dbReference>
<organism evidence="2 3">
    <name type="scientific">Linum tenue</name>
    <dbReference type="NCBI Taxonomy" id="586396"/>
    <lineage>
        <taxon>Eukaryota</taxon>
        <taxon>Viridiplantae</taxon>
        <taxon>Streptophyta</taxon>
        <taxon>Embryophyta</taxon>
        <taxon>Tracheophyta</taxon>
        <taxon>Spermatophyta</taxon>
        <taxon>Magnoliopsida</taxon>
        <taxon>eudicotyledons</taxon>
        <taxon>Gunneridae</taxon>
        <taxon>Pentapetalae</taxon>
        <taxon>rosids</taxon>
        <taxon>fabids</taxon>
        <taxon>Malpighiales</taxon>
        <taxon>Linaceae</taxon>
        <taxon>Linum</taxon>
    </lineage>
</organism>
<proteinExistence type="predicted"/>
<comment type="caution">
    <text evidence="2">The sequence shown here is derived from an EMBL/GenBank/DDBJ whole genome shotgun (WGS) entry which is preliminary data.</text>
</comment>
<evidence type="ECO:0000313" key="2">
    <source>
        <dbReference type="EMBL" id="CAI0433724.1"/>
    </source>
</evidence>
<reference evidence="2" key="1">
    <citation type="submission" date="2022-08" db="EMBL/GenBank/DDBJ databases">
        <authorList>
            <person name="Gutierrez-Valencia J."/>
        </authorList>
    </citation>
    <scope>NUCLEOTIDE SEQUENCE</scope>
</reference>
<feature type="domain" description="RNase H type-1" evidence="1">
    <location>
        <begin position="1"/>
        <end position="71"/>
    </location>
</feature>
<gene>
    <name evidence="2" type="ORF">LITE_LOCUS24002</name>
</gene>
<accession>A0AAV0LJQ1</accession>
<dbReference type="Proteomes" id="UP001154282">
    <property type="component" value="Unassembled WGS sequence"/>
</dbReference>
<dbReference type="EMBL" id="CAMGYJ010000006">
    <property type="protein sequence ID" value="CAI0433724.1"/>
    <property type="molecule type" value="Genomic_DNA"/>
</dbReference>
<dbReference type="GO" id="GO:0003676">
    <property type="term" value="F:nucleic acid binding"/>
    <property type="evidence" value="ECO:0007669"/>
    <property type="project" value="InterPro"/>
</dbReference>
<keyword evidence="3" id="KW-1185">Reference proteome</keyword>
<dbReference type="CDD" id="cd06222">
    <property type="entry name" value="RNase_H_like"/>
    <property type="match status" value="1"/>
</dbReference>
<dbReference type="GO" id="GO:0004523">
    <property type="term" value="F:RNA-DNA hybrid ribonuclease activity"/>
    <property type="evidence" value="ECO:0007669"/>
    <property type="project" value="InterPro"/>
</dbReference>
<dbReference type="InterPro" id="IPR012337">
    <property type="entry name" value="RNaseH-like_sf"/>
</dbReference>
<dbReference type="PANTHER" id="PTHR34023">
    <property type="entry name" value="RNASE H DOMAIN-CONTAINING PROTEIN"/>
    <property type="match status" value="1"/>
</dbReference>
<dbReference type="PANTHER" id="PTHR34023:SF4">
    <property type="entry name" value="RNASE H TYPE-1 DOMAIN-CONTAINING PROTEIN"/>
    <property type="match status" value="1"/>
</dbReference>
<dbReference type="InterPro" id="IPR002156">
    <property type="entry name" value="RNaseH_domain"/>
</dbReference>